<evidence type="ECO:0000259" key="1">
    <source>
        <dbReference type="Pfam" id="PF13276"/>
    </source>
</evidence>
<protein>
    <recommendedName>
        <fullName evidence="1">HTH-like domain-containing protein</fullName>
    </recommendedName>
</protein>
<dbReference type="EMBL" id="SNRY01006177">
    <property type="protein sequence ID" value="KAA6313175.1"/>
    <property type="molecule type" value="Genomic_DNA"/>
</dbReference>
<dbReference type="PANTHER" id="PTHR46889">
    <property type="entry name" value="TRANSPOSASE INSF FOR INSERTION SEQUENCE IS3B-RELATED"/>
    <property type="match status" value="1"/>
</dbReference>
<evidence type="ECO:0000313" key="2">
    <source>
        <dbReference type="EMBL" id="KAA6313175.1"/>
    </source>
</evidence>
<feature type="domain" description="HTH-like" evidence="1">
    <location>
        <begin position="22"/>
        <end position="73"/>
    </location>
</feature>
<sequence length="110" mass="13293">MARSVFYYHRKRLNADNKYKHEKEEIKRIYHLHKGRYGYRRITAEMKHLGYKINHKTVQKLMGVLELRCKVRKVLSAHTKVKLEKLPRMCLKETLKQNCPIRNGLQMSLK</sequence>
<organism evidence="2">
    <name type="scientific">termite gut metagenome</name>
    <dbReference type="NCBI Taxonomy" id="433724"/>
    <lineage>
        <taxon>unclassified sequences</taxon>
        <taxon>metagenomes</taxon>
        <taxon>organismal metagenomes</taxon>
    </lineage>
</organism>
<dbReference type="InterPro" id="IPR050900">
    <property type="entry name" value="Transposase_IS3/IS150/IS904"/>
</dbReference>
<comment type="caution">
    <text evidence="2">The sequence shown here is derived from an EMBL/GenBank/DDBJ whole genome shotgun (WGS) entry which is preliminary data.</text>
</comment>
<accession>A0A5J4PUN7</accession>
<reference evidence="2" key="1">
    <citation type="submission" date="2019-03" db="EMBL/GenBank/DDBJ databases">
        <title>Single cell metagenomics reveals metabolic interactions within the superorganism composed of flagellate Streblomastix strix and complex community of Bacteroidetes bacteria on its surface.</title>
        <authorList>
            <person name="Treitli S.C."/>
            <person name="Kolisko M."/>
            <person name="Husnik F."/>
            <person name="Keeling P."/>
            <person name="Hampl V."/>
        </authorList>
    </citation>
    <scope>NUCLEOTIDE SEQUENCE</scope>
    <source>
        <strain evidence="2">STM</strain>
    </source>
</reference>
<dbReference type="AlphaFoldDB" id="A0A5J4PUN7"/>
<dbReference type="InterPro" id="IPR025948">
    <property type="entry name" value="HTH-like_dom"/>
</dbReference>
<gene>
    <name evidence="2" type="ORF">EZS27_036012</name>
</gene>
<proteinExistence type="predicted"/>
<dbReference type="Pfam" id="PF13276">
    <property type="entry name" value="HTH_21"/>
    <property type="match status" value="1"/>
</dbReference>
<name>A0A5J4PUN7_9ZZZZ</name>